<dbReference type="GO" id="GO:0140662">
    <property type="term" value="F:ATP-dependent protein folding chaperone"/>
    <property type="evidence" value="ECO:0007669"/>
    <property type="project" value="InterPro"/>
</dbReference>
<dbReference type="AlphaFoldDB" id="A0A7J7KXS2"/>
<name>A0A7J7KXS2_9MAGN</name>
<evidence type="ECO:0000313" key="5">
    <source>
        <dbReference type="Proteomes" id="UP000541444"/>
    </source>
</evidence>
<feature type="region of interest" description="Disordered" evidence="3">
    <location>
        <begin position="1"/>
        <end position="28"/>
    </location>
</feature>
<dbReference type="GO" id="GO:0016887">
    <property type="term" value="F:ATP hydrolysis activity"/>
    <property type="evidence" value="ECO:0007669"/>
    <property type="project" value="InterPro"/>
</dbReference>
<comment type="caution">
    <text evidence="4">The sequence shown here is derived from an EMBL/GenBank/DDBJ whole genome shotgun (WGS) entry which is preliminary data.</text>
</comment>
<protein>
    <submittedName>
        <fullName evidence="4">Uncharacterized protein</fullName>
    </submittedName>
</protein>
<proteinExistence type="inferred from homology"/>
<keyword evidence="2" id="KW-0143">Chaperone</keyword>
<comment type="similarity">
    <text evidence="1">Belongs to the heat shock protein 90 family.</text>
</comment>
<dbReference type="OrthoDB" id="28737at2759"/>
<evidence type="ECO:0000256" key="1">
    <source>
        <dbReference type="ARBA" id="ARBA00008239"/>
    </source>
</evidence>
<dbReference type="Gene3D" id="3.40.50.11260">
    <property type="match status" value="1"/>
</dbReference>
<dbReference type="PANTHER" id="PTHR11528">
    <property type="entry name" value="HEAT SHOCK PROTEIN 90 FAMILY MEMBER"/>
    <property type="match status" value="1"/>
</dbReference>
<gene>
    <name evidence="4" type="ORF">GIB67_035209</name>
</gene>
<evidence type="ECO:0000256" key="2">
    <source>
        <dbReference type="ARBA" id="ARBA00023186"/>
    </source>
</evidence>
<dbReference type="Proteomes" id="UP000541444">
    <property type="component" value="Unassembled WGS sequence"/>
</dbReference>
<organism evidence="4 5">
    <name type="scientific">Kingdonia uniflora</name>
    <dbReference type="NCBI Taxonomy" id="39325"/>
    <lineage>
        <taxon>Eukaryota</taxon>
        <taxon>Viridiplantae</taxon>
        <taxon>Streptophyta</taxon>
        <taxon>Embryophyta</taxon>
        <taxon>Tracheophyta</taxon>
        <taxon>Spermatophyta</taxon>
        <taxon>Magnoliopsida</taxon>
        <taxon>Ranunculales</taxon>
        <taxon>Circaeasteraceae</taxon>
        <taxon>Kingdonia</taxon>
    </lineage>
</organism>
<dbReference type="InterPro" id="IPR020568">
    <property type="entry name" value="Ribosomal_Su5_D2-typ_SF"/>
</dbReference>
<dbReference type="Pfam" id="PF00183">
    <property type="entry name" value="HSP90"/>
    <property type="match status" value="1"/>
</dbReference>
<dbReference type="GO" id="GO:0005524">
    <property type="term" value="F:ATP binding"/>
    <property type="evidence" value="ECO:0007669"/>
    <property type="project" value="InterPro"/>
</dbReference>
<evidence type="ECO:0000313" key="4">
    <source>
        <dbReference type="EMBL" id="KAF6135138.1"/>
    </source>
</evidence>
<dbReference type="InterPro" id="IPR001404">
    <property type="entry name" value="Hsp90_fam"/>
</dbReference>
<reference evidence="4 5" key="1">
    <citation type="journal article" date="2020" name="IScience">
        <title>Genome Sequencing of the Endangered Kingdonia uniflora (Circaeasteraceae, Ranunculales) Reveals Potential Mechanisms of Evolutionary Specialization.</title>
        <authorList>
            <person name="Sun Y."/>
            <person name="Deng T."/>
            <person name="Zhang A."/>
            <person name="Moore M.J."/>
            <person name="Landis J.B."/>
            <person name="Lin N."/>
            <person name="Zhang H."/>
            <person name="Zhang X."/>
            <person name="Huang J."/>
            <person name="Zhang X."/>
            <person name="Sun H."/>
            <person name="Wang H."/>
        </authorList>
    </citation>
    <scope>NUCLEOTIDE SEQUENCE [LARGE SCALE GENOMIC DNA]</scope>
    <source>
        <strain evidence="4">TB1705</strain>
        <tissue evidence="4">Leaf</tissue>
    </source>
</reference>
<sequence>MIRRIAQENPDESSDKEKTDVEEASDIHEKKGQYTKFWEESGKSVKLDILEDASNRNRLAKLLKFDSTKSGGKLASLDRTFQE</sequence>
<dbReference type="SUPFAM" id="SSF54211">
    <property type="entry name" value="Ribosomal protein S5 domain 2-like"/>
    <property type="match status" value="1"/>
</dbReference>
<dbReference type="EMBL" id="JACGCM010002811">
    <property type="protein sequence ID" value="KAF6135138.1"/>
    <property type="molecule type" value="Genomic_DNA"/>
</dbReference>
<evidence type="ECO:0000256" key="3">
    <source>
        <dbReference type="SAM" id="MobiDB-lite"/>
    </source>
</evidence>
<feature type="compositionally biased region" description="Basic and acidic residues" evidence="3">
    <location>
        <begin position="13"/>
        <end position="28"/>
    </location>
</feature>
<accession>A0A7J7KXS2</accession>
<keyword evidence="5" id="KW-1185">Reference proteome</keyword>
<dbReference type="GO" id="GO:0051082">
    <property type="term" value="F:unfolded protein binding"/>
    <property type="evidence" value="ECO:0007669"/>
    <property type="project" value="InterPro"/>
</dbReference>